<comment type="similarity">
    <text evidence="1">Belongs to the peptidase A24 family.</text>
</comment>
<proteinExistence type="inferred from homology"/>
<keyword evidence="2" id="KW-0472">Membrane</keyword>
<dbReference type="PANTHER" id="PTHR30487:SF0">
    <property type="entry name" value="PREPILIN LEADER PEPTIDASE_N-METHYLTRANSFERASE-RELATED"/>
    <property type="match status" value="1"/>
</dbReference>
<dbReference type="Proteomes" id="UP001207605">
    <property type="component" value="Unassembled WGS sequence"/>
</dbReference>
<name>A0ABT2S809_9FIRM</name>
<evidence type="ECO:0000259" key="3">
    <source>
        <dbReference type="Pfam" id="PF01478"/>
    </source>
</evidence>
<comment type="caution">
    <text evidence="4">The sequence shown here is derived from an EMBL/GenBank/DDBJ whole genome shotgun (WGS) entry which is preliminary data.</text>
</comment>
<evidence type="ECO:0000256" key="1">
    <source>
        <dbReference type="ARBA" id="ARBA00005801"/>
    </source>
</evidence>
<dbReference type="InterPro" id="IPR000045">
    <property type="entry name" value="Prepilin_IV_endopep_pep"/>
</dbReference>
<dbReference type="InterPro" id="IPR050882">
    <property type="entry name" value="Prepilin_peptidase/N-MTase"/>
</dbReference>
<feature type="transmembrane region" description="Helical" evidence="2">
    <location>
        <begin position="74"/>
        <end position="94"/>
    </location>
</feature>
<dbReference type="GO" id="GO:0004190">
    <property type="term" value="F:aspartic-type endopeptidase activity"/>
    <property type="evidence" value="ECO:0007669"/>
    <property type="project" value="UniProtKB-EC"/>
</dbReference>
<dbReference type="PANTHER" id="PTHR30487">
    <property type="entry name" value="TYPE 4 PREPILIN-LIKE PROTEINS LEADER PEPTIDE-PROCESSING ENZYME"/>
    <property type="match status" value="1"/>
</dbReference>
<gene>
    <name evidence="4" type="ORF">OCV65_10785</name>
</gene>
<reference evidence="4 5" key="1">
    <citation type="journal article" date="2021" name="ISME Commun">
        <title>Automated analysis of genomic sequences facilitates high-throughput and comprehensive description of bacteria.</title>
        <authorList>
            <person name="Hitch T.C.A."/>
        </authorList>
    </citation>
    <scope>NUCLEOTIDE SEQUENCE [LARGE SCALE GENOMIC DNA]</scope>
    <source>
        <strain evidence="4 5">Sanger_02</strain>
    </source>
</reference>
<keyword evidence="2" id="KW-1133">Transmembrane helix</keyword>
<dbReference type="EMBL" id="JAOQJV010000016">
    <property type="protein sequence ID" value="MCU6700714.1"/>
    <property type="molecule type" value="Genomic_DNA"/>
</dbReference>
<feature type="transmembrane region" description="Helical" evidence="2">
    <location>
        <begin position="114"/>
        <end position="134"/>
    </location>
</feature>
<protein>
    <submittedName>
        <fullName evidence="4">Prepilin peptidase</fullName>
        <ecNumber evidence="4">3.4.23.43</ecNumber>
    </submittedName>
</protein>
<evidence type="ECO:0000313" key="5">
    <source>
        <dbReference type="Proteomes" id="UP001207605"/>
    </source>
</evidence>
<dbReference type="EC" id="3.4.23.43" evidence="4"/>
<dbReference type="Gene3D" id="1.20.120.1220">
    <property type="match status" value="1"/>
</dbReference>
<dbReference type="RefSeq" id="WP_262582059.1">
    <property type="nucleotide sequence ID" value="NZ_JAOQJV010000016.1"/>
</dbReference>
<feature type="domain" description="Prepilin type IV endopeptidase peptidase" evidence="3">
    <location>
        <begin position="8"/>
        <end position="130"/>
    </location>
</feature>
<evidence type="ECO:0000313" key="4">
    <source>
        <dbReference type="EMBL" id="MCU6700714.1"/>
    </source>
</evidence>
<keyword evidence="2" id="KW-0812">Transmembrane</keyword>
<dbReference type="Pfam" id="PF01478">
    <property type="entry name" value="Peptidase_A24"/>
    <property type="match status" value="1"/>
</dbReference>
<organism evidence="4 5">
    <name type="scientific">Dorea ammoniilytica</name>
    <dbReference type="NCBI Taxonomy" id="2981788"/>
    <lineage>
        <taxon>Bacteria</taxon>
        <taxon>Bacillati</taxon>
        <taxon>Bacillota</taxon>
        <taxon>Clostridia</taxon>
        <taxon>Lachnospirales</taxon>
        <taxon>Lachnospiraceae</taxon>
        <taxon>Dorea</taxon>
    </lineage>
</organism>
<accession>A0ABT2S809</accession>
<keyword evidence="4" id="KW-0378">Hydrolase</keyword>
<sequence length="163" mass="17568">MGDIMGVLFLVILAVISYTDIRRRQIPNWCCGCIAALAVISDAVFFSAEIFDFEICQKLAFSEIFAMSLTERMLGALCVSVPMLGITVLAPGSFGGGDVKFMCAAGALLGWRHILWSAAAGIFSAGVYVLYLLIIKNTGRKAEFPLGPFLCLGIAVNILTEIY</sequence>
<evidence type="ECO:0000256" key="2">
    <source>
        <dbReference type="SAM" id="Phobius"/>
    </source>
</evidence>
<keyword evidence="5" id="KW-1185">Reference proteome</keyword>